<dbReference type="GeneID" id="3855967"/>
<proteinExistence type="predicted"/>
<evidence type="ECO:0000313" key="3">
    <source>
        <dbReference type="Proteomes" id="UP000248557"/>
    </source>
</evidence>
<reference evidence="2 3" key="1">
    <citation type="submission" date="2017-05" db="EMBL/GenBank/DDBJ databases">
        <title>Host range expansion of the Methanosphaera genus to humans and monogastric animals involves recent and extensive reduction in genome content.</title>
        <authorList>
            <person name="Hoedt E.C."/>
            <person name="Volmer J.G."/>
            <person name="Parks D.H."/>
            <person name="Rosewarne C.P."/>
            <person name="Denman S.E."/>
            <person name="Mcsweeney C.S."/>
            <person name="O Cuiv P."/>
            <person name="Hugenholtz P."/>
            <person name="Tyson G.W."/>
            <person name="Morrison M."/>
        </authorList>
    </citation>
    <scope>NUCLEOTIDE SEQUENCE [LARGE SCALE GENOMIC DNA]</scope>
    <source>
        <strain evidence="2 3">PA5</strain>
    </source>
</reference>
<name>A0A328Q8A3_9EURY</name>
<organism evidence="2 3">
    <name type="scientific">Methanosphaera stadtmanae</name>
    <dbReference type="NCBI Taxonomy" id="2317"/>
    <lineage>
        <taxon>Archaea</taxon>
        <taxon>Methanobacteriati</taxon>
        <taxon>Methanobacteriota</taxon>
        <taxon>Methanomada group</taxon>
        <taxon>Methanobacteria</taxon>
        <taxon>Methanobacteriales</taxon>
        <taxon>Methanobacteriaceae</taxon>
        <taxon>Methanosphaera</taxon>
    </lineage>
</organism>
<accession>A0A328Q8A3</accession>
<dbReference type="RefSeq" id="WP_011406566.1">
    <property type="nucleotide sequence ID" value="NZ_CAUHHK010000012.1"/>
</dbReference>
<dbReference type="AlphaFoldDB" id="A0A328Q8A3"/>
<dbReference type="EMBL" id="NGJK01000061">
    <property type="protein sequence ID" value="RAP02950.1"/>
    <property type="molecule type" value="Genomic_DNA"/>
</dbReference>
<protein>
    <submittedName>
        <fullName evidence="2">Uncharacterized protein</fullName>
    </submittedName>
</protein>
<feature type="coiled-coil region" evidence="1">
    <location>
        <begin position="44"/>
        <end position="89"/>
    </location>
</feature>
<comment type="caution">
    <text evidence="2">The sequence shown here is derived from an EMBL/GenBank/DDBJ whole genome shotgun (WGS) entry which is preliminary data.</text>
</comment>
<evidence type="ECO:0000313" key="2">
    <source>
        <dbReference type="EMBL" id="RAP02950.1"/>
    </source>
</evidence>
<keyword evidence="1" id="KW-0175">Coiled coil</keyword>
<gene>
    <name evidence="2" type="ORF">CA615_04840</name>
</gene>
<evidence type="ECO:0000256" key="1">
    <source>
        <dbReference type="SAM" id="Coils"/>
    </source>
</evidence>
<dbReference type="Proteomes" id="UP000248557">
    <property type="component" value="Unassembled WGS sequence"/>
</dbReference>
<sequence length="113" mass="13383">MTKFNKCTCVKVNKEKMDLIKAKGLNLQDILDKAMDNELKLNKTQSIEDTIDEINTKIEKLEKQRDAAIIDCEKKINILMKNLSELKHREEKNFNKEINFLKLKREYLLNNLE</sequence>